<dbReference type="Gene3D" id="3.40.50.10540">
    <property type="entry name" value="Crotonobetainyl-coa:carnitine coa-transferase, domain 1"/>
    <property type="match status" value="1"/>
</dbReference>
<dbReference type="EMBL" id="BMZS01000014">
    <property type="protein sequence ID" value="GHD62119.1"/>
    <property type="molecule type" value="Genomic_DNA"/>
</dbReference>
<dbReference type="GO" id="GO:0016740">
    <property type="term" value="F:transferase activity"/>
    <property type="evidence" value="ECO:0007669"/>
    <property type="project" value="UniProtKB-KW"/>
</dbReference>
<reference evidence="1" key="2">
    <citation type="submission" date="2020-09" db="EMBL/GenBank/DDBJ databases">
        <authorList>
            <person name="Sun Q."/>
            <person name="Kim S."/>
        </authorList>
    </citation>
    <scope>NUCLEOTIDE SEQUENCE</scope>
    <source>
        <strain evidence="1">KCTC 42651</strain>
    </source>
</reference>
<dbReference type="InterPro" id="IPR023606">
    <property type="entry name" value="CoA-Trfase_III_dom_1_sf"/>
</dbReference>
<accession>A0A918XXY4</accession>
<gene>
    <name evidence="1" type="ORF">GCM10017083_50490</name>
</gene>
<protein>
    <submittedName>
        <fullName evidence="1">CoA transferase</fullName>
    </submittedName>
</protein>
<dbReference type="Pfam" id="PF02515">
    <property type="entry name" value="CoA_transf_3"/>
    <property type="match status" value="1"/>
</dbReference>
<reference evidence="1" key="1">
    <citation type="journal article" date="2014" name="Int. J. Syst. Evol. Microbiol.">
        <title>Complete genome sequence of Corynebacterium casei LMG S-19264T (=DSM 44701T), isolated from a smear-ripened cheese.</title>
        <authorList>
            <consortium name="US DOE Joint Genome Institute (JGI-PGF)"/>
            <person name="Walter F."/>
            <person name="Albersmeier A."/>
            <person name="Kalinowski J."/>
            <person name="Ruckert C."/>
        </authorList>
    </citation>
    <scope>NUCLEOTIDE SEQUENCE</scope>
    <source>
        <strain evidence="1">KCTC 42651</strain>
    </source>
</reference>
<dbReference type="InterPro" id="IPR050509">
    <property type="entry name" value="CoA-transferase_III"/>
</dbReference>
<dbReference type="Gene3D" id="3.30.1540.10">
    <property type="entry name" value="formyl-coa transferase, domain 3"/>
    <property type="match status" value="1"/>
</dbReference>
<dbReference type="InterPro" id="IPR044855">
    <property type="entry name" value="CoA-Trfase_III_dom3_sf"/>
</dbReference>
<dbReference type="PANTHER" id="PTHR48228">
    <property type="entry name" value="SUCCINYL-COA--D-CITRAMALATE COA-TRANSFERASE"/>
    <property type="match status" value="1"/>
</dbReference>
<evidence type="ECO:0000313" key="2">
    <source>
        <dbReference type="Proteomes" id="UP000630353"/>
    </source>
</evidence>
<sequence length="369" mass="40115">MKLEGVKVVDLSVFLPGPYLTMAMADHGADVVKVEPPGEGDPGRQIGVSDGPTTVFFRNVNRGKKSVVLDLKSEAGRETLYRLCDAADVFVESYRPGVMQRLGFDWETLSARNPRLVYCSISAFGQDGPYRDVPAHDIATEAYAGVLSITHGRDGVPAMPGLATADILSSLNALAGVVMALYRREKTGRGDRIDVSMQHATLAGLPNVLGPAMAGLPQPDPKHERTTGGSAFYQVYDTADGRHLVLGGQEIKFVRNLLGRLDRLDLVPLCERGPGAHQAPVIEFLRGVFRQRTLAEWMAWFEGMDVSAAPVNTLREALDDPNARAQGLVLTDEHGREHIAPVVRFTLEPARPVLREPGLDEHHSIVDGD</sequence>
<comment type="caution">
    <text evidence="1">The sequence shown here is derived from an EMBL/GenBank/DDBJ whole genome shotgun (WGS) entry which is preliminary data.</text>
</comment>
<proteinExistence type="predicted"/>
<evidence type="ECO:0000313" key="1">
    <source>
        <dbReference type="EMBL" id="GHD62119.1"/>
    </source>
</evidence>
<organism evidence="1 2">
    <name type="scientific">Thalassobaculum fulvum</name>
    <dbReference type="NCBI Taxonomy" id="1633335"/>
    <lineage>
        <taxon>Bacteria</taxon>
        <taxon>Pseudomonadati</taxon>
        <taxon>Pseudomonadota</taxon>
        <taxon>Alphaproteobacteria</taxon>
        <taxon>Rhodospirillales</taxon>
        <taxon>Thalassobaculaceae</taxon>
        <taxon>Thalassobaculum</taxon>
    </lineage>
</organism>
<name>A0A918XXY4_9PROT</name>
<keyword evidence="1" id="KW-0808">Transferase</keyword>
<dbReference type="SUPFAM" id="SSF89796">
    <property type="entry name" value="CoA-transferase family III (CaiB/BaiF)"/>
    <property type="match status" value="1"/>
</dbReference>
<dbReference type="Proteomes" id="UP000630353">
    <property type="component" value="Unassembled WGS sequence"/>
</dbReference>
<dbReference type="AlphaFoldDB" id="A0A918XXY4"/>
<keyword evidence="2" id="KW-1185">Reference proteome</keyword>
<dbReference type="InterPro" id="IPR003673">
    <property type="entry name" value="CoA-Trfase_fam_III"/>
</dbReference>
<dbReference type="RefSeq" id="WP_189994955.1">
    <property type="nucleotide sequence ID" value="NZ_BMZS01000014.1"/>
</dbReference>
<dbReference type="PANTHER" id="PTHR48228:SF5">
    <property type="entry name" value="ALPHA-METHYLACYL-COA RACEMASE"/>
    <property type="match status" value="1"/>
</dbReference>